<dbReference type="RefSeq" id="WP_158645529.1">
    <property type="nucleotide sequence ID" value="NZ_BAABIJ010000001.1"/>
</dbReference>
<reference evidence="1 2" key="1">
    <citation type="journal article" date="2013" name="Stand. Genomic Sci.">
        <title>Genomic Encyclopedia of Type Strains, Phase I: The one thousand microbial genomes (KMG-I) project.</title>
        <authorList>
            <person name="Kyrpides N.C."/>
            <person name="Woyke T."/>
            <person name="Eisen J.A."/>
            <person name="Garrity G."/>
            <person name="Lilburn T.G."/>
            <person name="Beck B.J."/>
            <person name="Whitman W.B."/>
            <person name="Hugenholtz P."/>
            <person name="Klenk H.P."/>
        </authorList>
    </citation>
    <scope>NUCLEOTIDE SEQUENCE [LARGE SCALE GENOMIC DNA]</scope>
    <source>
        <strain evidence="1 2">DSM 45044</strain>
    </source>
</reference>
<organism evidence="1 2">
    <name type="scientific">Stackebrandtia albiflava</name>
    <dbReference type="NCBI Taxonomy" id="406432"/>
    <lineage>
        <taxon>Bacteria</taxon>
        <taxon>Bacillati</taxon>
        <taxon>Actinomycetota</taxon>
        <taxon>Actinomycetes</taxon>
        <taxon>Glycomycetales</taxon>
        <taxon>Glycomycetaceae</taxon>
        <taxon>Stackebrandtia</taxon>
    </lineage>
</organism>
<dbReference type="Proteomes" id="UP000321617">
    <property type="component" value="Unassembled WGS sequence"/>
</dbReference>
<sequence>MARPTTIHCRRRAVLREAVGALGLLAVGDAASAAPGGDGPGRCRAWCLRYADDSCRGGDRPACPSTAG</sequence>
<evidence type="ECO:0000313" key="2">
    <source>
        <dbReference type="Proteomes" id="UP000321617"/>
    </source>
</evidence>
<protein>
    <submittedName>
        <fullName evidence="1">Uncharacterized protein</fullName>
    </submittedName>
</protein>
<gene>
    <name evidence="1" type="ORF">LX16_1726</name>
</gene>
<proteinExistence type="predicted"/>
<dbReference type="EMBL" id="VLLL01000005">
    <property type="protein sequence ID" value="TWJ16006.1"/>
    <property type="molecule type" value="Genomic_DNA"/>
</dbReference>
<comment type="caution">
    <text evidence="1">The sequence shown here is derived from an EMBL/GenBank/DDBJ whole genome shotgun (WGS) entry which is preliminary data.</text>
</comment>
<dbReference type="AlphaFoldDB" id="A0A562VDP3"/>
<accession>A0A562VDP3</accession>
<name>A0A562VDP3_9ACTN</name>
<keyword evidence="2" id="KW-1185">Reference proteome</keyword>
<evidence type="ECO:0000313" key="1">
    <source>
        <dbReference type="EMBL" id="TWJ16006.1"/>
    </source>
</evidence>